<comment type="caution">
    <text evidence="2">The sequence shown here is derived from an EMBL/GenBank/DDBJ whole genome shotgun (WGS) entry which is preliminary data.</text>
</comment>
<evidence type="ECO:0000256" key="1">
    <source>
        <dbReference type="SAM" id="MobiDB-lite"/>
    </source>
</evidence>
<protein>
    <submittedName>
        <fullName evidence="2">Uncharacterized protein</fullName>
    </submittedName>
</protein>
<dbReference type="OrthoDB" id="2418900at2759"/>
<evidence type="ECO:0000313" key="3">
    <source>
        <dbReference type="Proteomes" id="UP000186601"/>
    </source>
</evidence>
<dbReference type="Proteomes" id="UP000186601">
    <property type="component" value="Unassembled WGS sequence"/>
</dbReference>
<dbReference type="AlphaFoldDB" id="A0A2R6NQV4"/>
<dbReference type="EMBL" id="MLYV02000942">
    <property type="protein sequence ID" value="PSR74951.1"/>
    <property type="molecule type" value="Genomic_DNA"/>
</dbReference>
<proteinExistence type="predicted"/>
<dbReference type="InterPro" id="IPR041078">
    <property type="entry name" value="Plavaka"/>
</dbReference>
<feature type="compositionally biased region" description="Acidic residues" evidence="1">
    <location>
        <begin position="663"/>
        <end position="674"/>
    </location>
</feature>
<feature type="compositionally biased region" description="Low complexity" evidence="1">
    <location>
        <begin position="17"/>
        <end position="32"/>
    </location>
</feature>
<sequence>MDNDDNLQALTNSAGFDDVSPPEVVSVDNLEPNLHEPLEERPSKRAKVEEVEDEEAGGLPRKPWRTVEDFPTDAGTPLGKAPTVFEKIRQARADAGLADKPWAPFDNKSELELAFWLMRCGLSQSEIDKYLKLDITRQRTKPSFKNKRSLLQKIDDLPRGPTWECELWEVEGDEYDEDGNLRTETLELWRRNPVDCIKELIGNPLFSDCIRYAPERHYLDAAGTDPIWDEMWTGEWWWDLQNVLPKGATIAPVILASDKTQLSNFSGDKSAWPVYLSIGNIEKSVRRRPSSHATILIGYLPVSKLECFTADTRSLHGYTLFHECMRSLLGPLVEAGEKGVEMVCADGFIRRVYPILAAYIADHPEQCLVSCCKENSCPKCVVDPKRRGERLCSILRDPTTVATMIEDELRGLKSDKFKELGLRPVNPFWTNLPHCDIFSCITPDILHQLHKGVFKDHLVKWATESTEGGATEVDRRFQKMTAHGDLRHFKKGISLISQWTGTEYKNMEKVFLGVITGCADVGVLRAVRAVLDFIYYAHFEVHTAESVANLDAAWNAFHSNKDIFVKLGIQKHFNIPKLHSMGHYYPTIRKLGALDGYSTEGPERLHIDFAKRGYRASNRRQYIKQMTVWLERQEVIYRFEAYLRWTHGQSIHDTGEDQKAGAEEQDDNLEDDDLASEKSANEVVDENEPEDNLKIRSTTYSIAKRPAFPRTSVKSLKEHFGAPDFLYCLDDYLRKMYNSAQSRAQVQPSTRIDDLSTLRVYSQFKVQLPLMSQVSQDIINDTVRAAPEQTEKGAKAAVPSQFSTVLAREGSMKIAADGNPLEGTSLPPPAIALSEPRVSAIWIRFACCSSACNFSLT</sequence>
<feature type="compositionally biased region" description="Basic and acidic residues" evidence="1">
    <location>
        <begin position="653"/>
        <end position="662"/>
    </location>
</feature>
<feature type="compositionally biased region" description="Polar residues" evidence="1">
    <location>
        <begin position="1"/>
        <end position="14"/>
    </location>
</feature>
<gene>
    <name evidence="2" type="ORF">PHLCEN_2v9426</name>
</gene>
<feature type="region of interest" description="Disordered" evidence="1">
    <location>
        <begin position="1"/>
        <end position="80"/>
    </location>
</feature>
<keyword evidence="3" id="KW-1185">Reference proteome</keyword>
<reference evidence="2 3" key="1">
    <citation type="submission" date="2018-02" db="EMBL/GenBank/DDBJ databases">
        <title>Genome sequence of the basidiomycete white-rot fungus Phlebia centrifuga.</title>
        <authorList>
            <person name="Granchi Z."/>
            <person name="Peng M."/>
            <person name="de Vries R.P."/>
            <person name="Hilden K."/>
            <person name="Makela M.R."/>
            <person name="Grigoriev I."/>
            <person name="Riley R."/>
        </authorList>
    </citation>
    <scope>NUCLEOTIDE SEQUENCE [LARGE SCALE GENOMIC DNA]</scope>
    <source>
        <strain evidence="2 3">FBCC195</strain>
    </source>
</reference>
<feature type="region of interest" description="Disordered" evidence="1">
    <location>
        <begin position="653"/>
        <end position="692"/>
    </location>
</feature>
<accession>A0A2R6NQV4</accession>
<organism evidence="2 3">
    <name type="scientific">Hermanssonia centrifuga</name>
    <dbReference type="NCBI Taxonomy" id="98765"/>
    <lineage>
        <taxon>Eukaryota</taxon>
        <taxon>Fungi</taxon>
        <taxon>Dikarya</taxon>
        <taxon>Basidiomycota</taxon>
        <taxon>Agaricomycotina</taxon>
        <taxon>Agaricomycetes</taxon>
        <taxon>Polyporales</taxon>
        <taxon>Meruliaceae</taxon>
        <taxon>Hermanssonia</taxon>
    </lineage>
</organism>
<evidence type="ECO:0000313" key="2">
    <source>
        <dbReference type="EMBL" id="PSR74951.1"/>
    </source>
</evidence>
<dbReference type="Pfam" id="PF18759">
    <property type="entry name" value="Plavaka"/>
    <property type="match status" value="1"/>
</dbReference>
<feature type="compositionally biased region" description="Basic and acidic residues" evidence="1">
    <location>
        <begin position="33"/>
        <end position="49"/>
    </location>
</feature>
<name>A0A2R6NQV4_9APHY</name>